<organism evidence="2 3">
    <name type="scientific">Daucus carota subsp. sativus</name>
    <name type="common">Carrot</name>
    <dbReference type="NCBI Taxonomy" id="79200"/>
    <lineage>
        <taxon>Eukaryota</taxon>
        <taxon>Viridiplantae</taxon>
        <taxon>Streptophyta</taxon>
        <taxon>Embryophyta</taxon>
        <taxon>Tracheophyta</taxon>
        <taxon>Spermatophyta</taxon>
        <taxon>Magnoliopsida</taxon>
        <taxon>eudicotyledons</taxon>
        <taxon>Gunneridae</taxon>
        <taxon>Pentapetalae</taxon>
        <taxon>asterids</taxon>
        <taxon>campanulids</taxon>
        <taxon>Apiales</taxon>
        <taxon>Apiaceae</taxon>
        <taxon>Apioideae</taxon>
        <taxon>Scandiceae</taxon>
        <taxon>Daucinae</taxon>
        <taxon>Daucus</taxon>
        <taxon>Daucus sect. Daucus</taxon>
    </lineage>
</organism>
<dbReference type="InterPro" id="IPR012337">
    <property type="entry name" value="RNaseH-like_sf"/>
</dbReference>
<dbReference type="SUPFAM" id="SSF56672">
    <property type="entry name" value="DNA/RNA polymerases"/>
    <property type="match status" value="1"/>
</dbReference>
<dbReference type="Gene3D" id="3.30.420.10">
    <property type="entry name" value="Ribonuclease H-like superfamily/Ribonuclease H"/>
    <property type="match status" value="1"/>
</dbReference>
<dbReference type="EMBL" id="CP093349">
    <property type="protein sequence ID" value="WOH09155.1"/>
    <property type="molecule type" value="Genomic_DNA"/>
</dbReference>
<proteinExistence type="predicted"/>
<dbReference type="InterPro" id="IPR000477">
    <property type="entry name" value="RT_dom"/>
</dbReference>
<dbReference type="PROSITE" id="PS50878">
    <property type="entry name" value="RT_POL"/>
    <property type="match status" value="1"/>
</dbReference>
<dbReference type="InterPro" id="IPR044730">
    <property type="entry name" value="RNase_H-like_dom_plant"/>
</dbReference>
<evidence type="ECO:0000259" key="1">
    <source>
        <dbReference type="PROSITE" id="PS50878"/>
    </source>
</evidence>
<dbReference type="InterPro" id="IPR036397">
    <property type="entry name" value="RNaseH_sf"/>
</dbReference>
<gene>
    <name evidence="2" type="ORF">DCAR_0728610</name>
</gene>
<dbReference type="CDD" id="cd01650">
    <property type="entry name" value="RT_nLTR_like"/>
    <property type="match status" value="1"/>
</dbReference>
<dbReference type="GO" id="GO:0004523">
    <property type="term" value="F:RNA-DNA hybrid ribonuclease activity"/>
    <property type="evidence" value="ECO:0007669"/>
    <property type="project" value="InterPro"/>
</dbReference>
<dbReference type="Proteomes" id="UP000077755">
    <property type="component" value="Chromosome 7"/>
</dbReference>
<reference evidence="2" key="2">
    <citation type="submission" date="2022-03" db="EMBL/GenBank/DDBJ databases">
        <title>Draft title - Genomic analysis of global carrot germplasm unveils the trajectory of domestication and the origin of high carotenoid orange carrot.</title>
        <authorList>
            <person name="Iorizzo M."/>
            <person name="Ellison S."/>
            <person name="Senalik D."/>
            <person name="Macko-Podgorni A."/>
            <person name="Grzebelus D."/>
            <person name="Bostan H."/>
            <person name="Rolling W."/>
            <person name="Curaba J."/>
            <person name="Simon P."/>
        </authorList>
    </citation>
    <scope>NUCLEOTIDE SEQUENCE</scope>
    <source>
        <tissue evidence="2">Leaf</tissue>
    </source>
</reference>
<evidence type="ECO:0000313" key="2">
    <source>
        <dbReference type="EMBL" id="WOH09155.1"/>
    </source>
</evidence>
<dbReference type="SUPFAM" id="SSF53098">
    <property type="entry name" value="Ribonuclease H-like"/>
    <property type="match status" value="1"/>
</dbReference>
<dbReference type="PANTHER" id="PTHR33116:SF86">
    <property type="entry name" value="REVERSE TRANSCRIPTASE DOMAIN-CONTAINING PROTEIN"/>
    <property type="match status" value="1"/>
</dbReference>
<accession>A0AAF1B7L3</accession>
<sequence>MHPDKSPGPDGMSPGFYQRYWSIVGNDIVSMVKNFFETGEFNEHLTDTTIVLIPKKQNAQHMTDLRPISLCNVSYKIVSKVLANRLKEVIDKIISDSQSAFIPGRLISDNIMISYEIMHFMKRKTKGKKGWMALKLDMSKAYDRVEWSYLGAMLRSMGVDSSAINLFMECVISARYQISHVGKEFGSIIPERGLRQGDPLSSYLFLICMEGLSALIKNFESKGLIRGIKVARGAPSVTHMFFADDSYIYCQASKEEASQVMKVLAIFEKASGQKINVDKSNVFFSRNVKAESRKEVLDILKFKEADSNSQYLGLPNCLGRNKSAILGYLKERVRTRVQNWDGKLLNKGGKEVLLKTVTQSIPNYAMSVFLLPIEMCRDMEKMMCKFWWKSSAKKDRSIHWMSWERMCRSKMYGGLGFRHLHEFNVALLGKQGWRLVTNPDSLVARIFKARYYPQENFLNAKIGASPSFIWRSVLEAQQLIKQGIARRVGTGETVSIMDDPWLPNMENPYITTNNESIKGQKVSSLMVTGERRWDIDLIEDIFEQRDVNLIVAIPLSNNGSDSWYWRKEKCGNYSVKSAYVMLQENKSWTHQCGNPRFWKRLWNLKVPPKVKHFLWRAITDCLPTKVSLGMKHVNVNELCPMCNDGAETSTHVLIECSFAQACWEIVGGRDTLNIQRTFLDWILNVFDKWSIDRRQMGAMICWAVWKSRNDLVWSQKCMAVREVVDSAKVGLSQWQDAQDKSFDRSWGLINSDDGDEHWTLPMENKTKVNTDAAIFHTSNCYSYAFAARNHKGELIEARSRCKPGHVNPESAETMGIREALSWIKDKQLQEVQVETDCLVAIQAIRGTVTMRSYFGRIVDECRALLMELKDRGVNLRFVKRSANNLAHALAKCSYSIADRIWKANVAYPDLIHVLENDLKH</sequence>
<evidence type="ECO:0000313" key="3">
    <source>
        <dbReference type="Proteomes" id="UP000077755"/>
    </source>
</evidence>
<dbReference type="InterPro" id="IPR043502">
    <property type="entry name" value="DNA/RNA_pol_sf"/>
</dbReference>
<dbReference type="GO" id="GO:0003676">
    <property type="term" value="F:nucleic acid binding"/>
    <property type="evidence" value="ECO:0007669"/>
    <property type="project" value="InterPro"/>
</dbReference>
<dbReference type="PANTHER" id="PTHR33116">
    <property type="entry name" value="REVERSE TRANSCRIPTASE ZINC-BINDING DOMAIN-CONTAINING PROTEIN-RELATED-RELATED"/>
    <property type="match status" value="1"/>
</dbReference>
<reference evidence="2" key="1">
    <citation type="journal article" date="2016" name="Nat. Genet.">
        <title>A high-quality carrot genome assembly provides new insights into carotenoid accumulation and asterid genome evolution.</title>
        <authorList>
            <person name="Iorizzo M."/>
            <person name="Ellison S."/>
            <person name="Senalik D."/>
            <person name="Zeng P."/>
            <person name="Satapoomin P."/>
            <person name="Huang J."/>
            <person name="Bowman M."/>
            <person name="Iovene M."/>
            <person name="Sanseverino W."/>
            <person name="Cavagnaro P."/>
            <person name="Yildiz M."/>
            <person name="Macko-Podgorni A."/>
            <person name="Moranska E."/>
            <person name="Grzebelus E."/>
            <person name="Grzebelus D."/>
            <person name="Ashrafi H."/>
            <person name="Zheng Z."/>
            <person name="Cheng S."/>
            <person name="Spooner D."/>
            <person name="Van Deynze A."/>
            <person name="Simon P."/>
        </authorList>
    </citation>
    <scope>NUCLEOTIDE SEQUENCE</scope>
    <source>
        <tissue evidence="2">Leaf</tissue>
    </source>
</reference>
<dbReference type="Pfam" id="PF13456">
    <property type="entry name" value="RVT_3"/>
    <property type="match status" value="1"/>
</dbReference>
<dbReference type="AlphaFoldDB" id="A0AAF1B7L3"/>
<feature type="domain" description="Reverse transcriptase" evidence="1">
    <location>
        <begin position="34"/>
        <end position="316"/>
    </location>
</feature>
<dbReference type="CDD" id="cd06222">
    <property type="entry name" value="RNase_H_like"/>
    <property type="match status" value="1"/>
</dbReference>
<dbReference type="Pfam" id="PF13966">
    <property type="entry name" value="zf-RVT"/>
    <property type="match status" value="1"/>
</dbReference>
<name>A0AAF1B7L3_DAUCS</name>
<keyword evidence="3" id="KW-1185">Reference proteome</keyword>
<protein>
    <recommendedName>
        <fullName evidence="1">Reverse transcriptase domain-containing protein</fullName>
    </recommendedName>
</protein>
<dbReference type="InterPro" id="IPR002156">
    <property type="entry name" value="RNaseH_domain"/>
</dbReference>
<dbReference type="Pfam" id="PF00078">
    <property type="entry name" value="RVT_1"/>
    <property type="match status" value="1"/>
</dbReference>
<dbReference type="InterPro" id="IPR026960">
    <property type="entry name" value="RVT-Znf"/>
</dbReference>